<feature type="compositionally biased region" description="Low complexity" evidence="3">
    <location>
        <begin position="671"/>
        <end position="683"/>
    </location>
</feature>
<feature type="compositionally biased region" description="Low complexity" evidence="3">
    <location>
        <begin position="164"/>
        <end position="192"/>
    </location>
</feature>
<feature type="compositionally biased region" description="Basic and acidic residues" evidence="3">
    <location>
        <begin position="437"/>
        <end position="449"/>
    </location>
</feature>
<feature type="region of interest" description="Disordered" evidence="3">
    <location>
        <begin position="664"/>
        <end position="684"/>
    </location>
</feature>
<dbReference type="AlphaFoldDB" id="A0A0L0SE01"/>
<dbReference type="PANTHER" id="PTHR48025">
    <property type="entry name" value="OS02G0815200 PROTEIN"/>
    <property type="match status" value="1"/>
</dbReference>
<feature type="domain" description="RRM" evidence="4">
    <location>
        <begin position="239"/>
        <end position="317"/>
    </location>
</feature>
<feature type="compositionally biased region" description="Low complexity" evidence="3">
    <location>
        <begin position="201"/>
        <end position="220"/>
    </location>
</feature>
<feature type="region of interest" description="Disordered" evidence="3">
    <location>
        <begin position="378"/>
        <end position="400"/>
    </location>
</feature>
<accession>A0A0L0SE01</accession>
<dbReference type="GO" id="GO:0003729">
    <property type="term" value="F:mRNA binding"/>
    <property type="evidence" value="ECO:0007669"/>
    <property type="project" value="TreeGrafter"/>
</dbReference>
<feature type="compositionally biased region" description="Low complexity" evidence="3">
    <location>
        <begin position="1"/>
        <end position="26"/>
    </location>
</feature>
<evidence type="ECO:0000256" key="2">
    <source>
        <dbReference type="PROSITE-ProRule" id="PRU00176"/>
    </source>
</evidence>
<feature type="region of interest" description="Disordered" evidence="3">
    <location>
        <begin position="129"/>
        <end position="230"/>
    </location>
</feature>
<dbReference type="EMBL" id="GG745336">
    <property type="protein sequence ID" value="KNE60662.1"/>
    <property type="molecule type" value="Genomic_DNA"/>
</dbReference>
<dbReference type="SUPFAM" id="SSF54928">
    <property type="entry name" value="RNA-binding domain, RBD"/>
    <property type="match status" value="3"/>
</dbReference>
<reference evidence="5 6" key="1">
    <citation type="submission" date="2009-11" db="EMBL/GenBank/DDBJ databases">
        <title>Annotation of Allomyces macrogynus ATCC 38327.</title>
        <authorList>
            <consortium name="The Broad Institute Genome Sequencing Platform"/>
            <person name="Russ C."/>
            <person name="Cuomo C."/>
            <person name="Burger G."/>
            <person name="Gray M.W."/>
            <person name="Holland P.W.H."/>
            <person name="King N."/>
            <person name="Lang F.B.F."/>
            <person name="Roger A.J."/>
            <person name="Ruiz-Trillo I."/>
            <person name="Young S.K."/>
            <person name="Zeng Q."/>
            <person name="Gargeya S."/>
            <person name="Fitzgerald M."/>
            <person name="Haas B."/>
            <person name="Abouelleil A."/>
            <person name="Alvarado L."/>
            <person name="Arachchi H.M."/>
            <person name="Berlin A."/>
            <person name="Chapman S.B."/>
            <person name="Gearin G."/>
            <person name="Goldberg J."/>
            <person name="Griggs A."/>
            <person name="Gujja S."/>
            <person name="Hansen M."/>
            <person name="Heiman D."/>
            <person name="Howarth C."/>
            <person name="Larimer J."/>
            <person name="Lui A."/>
            <person name="MacDonald P.J.P."/>
            <person name="McCowen C."/>
            <person name="Montmayeur A."/>
            <person name="Murphy C."/>
            <person name="Neiman D."/>
            <person name="Pearson M."/>
            <person name="Priest M."/>
            <person name="Roberts A."/>
            <person name="Saif S."/>
            <person name="Shea T."/>
            <person name="Sisk P."/>
            <person name="Stolte C."/>
            <person name="Sykes S."/>
            <person name="Wortman J."/>
            <person name="Nusbaum C."/>
            <person name="Birren B."/>
        </authorList>
    </citation>
    <scope>NUCLEOTIDE SEQUENCE [LARGE SCALE GENOMIC DNA]</scope>
    <source>
        <strain evidence="5 6">ATCC 38327</strain>
    </source>
</reference>
<dbReference type="InterPro" id="IPR012677">
    <property type="entry name" value="Nucleotide-bd_a/b_plait_sf"/>
</dbReference>
<feature type="domain" description="RRM" evidence="4">
    <location>
        <begin position="327"/>
        <end position="440"/>
    </location>
</feature>
<protein>
    <recommendedName>
        <fullName evidence="4">RRM domain-containing protein</fullName>
    </recommendedName>
</protein>
<feature type="compositionally biased region" description="Low complexity" evidence="3">
    <location>
        <begin position="138"/>
        <end position="152"/>
    </location>
</feature>
<keyword evidence="6" id="KW-1185">Reference proteome</keyword>
<proteinExistence type="predicted"/>
<evidence type="ECO:0000259" key="4">
    <source>
        <dbReference type="PROSITE" id="PS50102"/>
    </source>
</evidence>
<evidence type="ECO:0000313" key="5">
    <source>
        <dbReference type="EMBL" id="KNE60662.1"/>
    </source>
</evidence>
<keyword evidence="1 2" id="KW-0694">RNA-binding</keyword>
<dbReference type="PROSITE" id="PS50102">
    <property type="entry name" value="RRM"/>
    <property type="match status" value="3"/>
</dbReference>
<gene>
    <name evidence="5" type="ORF">AMAG_06034</name>
</gene>
<feature type="region of interest" description="Disordered" evidence="3">
    <location>
        <begin position="437"/>
        <end position="526"/>
    </location>
</feature>
<dbReference type="VEuPathDB" id="FungiDB:AMAG_06034"/>
<feature type="domain" description="RRM" evidence="4">
    <location>
        <begin position="50"/>
        <end position="127"/>
    </location>
</feature>
<evidence type="ECO:0000256" key="1">
    <source>
        <dbReference type="ARBA" id="ARBA00022884"/>
    </source>
</evidence>
<dbReference type="STRING" id="578462.A0A0L0SE01"/>
<dbReference type="Pfam" id="PF00076">
    <property type="entry name" value="RRM_1"/>
    <property type="match status" value="2"/>
</dbReference>
<dbReference type="InterPro" id="IPR050502">
    <property type="entry name" value="Euk_RNA-bind_prot"/>
</dbReference>
<dbReference type="InterPro" id="IPR035979">
    <property type="entry name" value="RBD_domain_sf"/>
</dbReference>
<dbReference type="Proteomes" id="UP000054350">
    <property type="component" value="Unassembled WGS sequence"/>
</dbReference>
<dbReference type="CDD" id="cd00590">
    <property type="entry name" value="RRM_SF"/>
    <property type="match status" value="2"/>
</dbReference>
<reference evidence="6" key="2">
    <citation type="submission" date="2009-11" db="EMBL/GenBank/DDBJ databases">
        <title>The Genome Sequence of Allomyces macrogynus strain ATCC 38327.</title>
        <authorList>
            <consortium name="The Broad Institute Genome Sequencing Platform"/>
            <person name="Russ C."/>
            <person name="Cuomo C."/>
            <person name="Shea T."/>
            <person name="Young S.K."/>
            <person name="Zeng Q."/>
            <person name="Koehrsen M."/>
            <person name="Haas B."/>
            <person name="Borodovsky M."/>
            <person name="Guigo R."/>
            <person name="Alvarado L."/>
            <person name="Berlin A."/>
            <person name="Borenstein D."/>
            <person name="Chen Z."/>
            <person name="Engels R."/>
            <person name="Freedman E."/>
            <person name="Gellesch M."/>
            <person name="Goldberg J."/>
            <person name="Griggs A."/>
            <person name="Gujja S."/>
            <person name="Heiman D."/>
            <person name="Hepburn T."/>
            <person name="Howarth C."/>
            <person name="Jen D."/>
            <person name="Larson L."/>
            <person name="Lewis B."/>
            <person name="Mehta T."/>
            <person name="Park D."/>
            <person name="Pearson M."/>
            <person name="Roberts A."/>
            <person name="Saif S."/>
            <person name="Shenoy N."/>
            <person name="Sisk P."/>
            <person name="Stolte C."/>
            <person name="Sykes S."/>
            <person name="Walk T."/>
            <person name="White J."/>
            <person name="Yandava C."/>
            <person name="Burger G."/>
            <person name="Gray M.W."/>
            <person name="Holland P.W.H."/>
            <person name="King N."/>
            <person name="Lang F.B.F."/>
            <person name="Roger A.J."/>
            <person name="Ruiz-Trillo I."/>
            <person name="Lander E."/>
            <person name="Nusbaum C."/>
        </authorList>
    </citation>
    <scope>NUCLEOTIDE SEQUENCE [LARGE SCALE GENOMIC DNA]</scope>
    <source>
        <strain evidence="6">ATCC 38327</strain>
    </source>
</reference>
<dbReference type="PANTHER" id="PTHR48025:SF1">
    <property type="entry name" value="RRM DOMAIN-CONTAINING PROTEIN"/>
    <property type="match status" value="1"/>
</dbReference>
<dbReference type="InterPro" id="IPR000504">
    <property type="entry name" value="RRM_dom"/>
</dbReference>
<evidence type="ECO:0000313" key="6">
    <source>
        <dbReference type="Proteomes" id="UP000054350"/>
    </source>
</evidence>
<evidence type="ECO:0000256" key="3">
    <source>
        <dbReference type="SAM" id="MobiDB-lite"/>
    </source>
</evidence>
<organism evidence="5 6">
    <name type="scientific">Allomyces macrogynus (strain ATCC 38327)</name>
    <name type="common">Allomyces javanicus var. macrogynus</name>
    <dbReference type="NCBI Taxonomy" id="578462"/>
    <lineage>
        <taxon>Eukaryota</taxon>
        <taxon>Fungi</taxon>
        <taxon>Fungi incertae sedis</taxon>
        <taxon>Blastocladiomycota</taxon>
        <taxon>Blastocladiomycetes</taxon>
        <taxon>Blastocladiales</taxon>
        <taxon>Blastocladiaceae</taxon>
        <taxon>Allomyces</taxon>
    </lineage>
</organism>
<sequence>MSAADAPPASAPVSPASPVTVSAASADKPSSSTKAPRPFRALRQTVTPSRFVFVSKLPIPTQPKDLGEFLGAAGAIDRVDVQVDADGHQLGTAFVAFRDEEGAHEALKRFNRSDFQGQQIRVVFDRTLGHKAGKRPHTAPAATTTSTATATTRVSVASGSDGVTDAPAPTADAATATEPSAAAAGNASTTRPTHTKKRKPAAAARTGVPSASTDSTTTSTHRTRPSANEPLDVAAIQSHVLWIGNLPYDLAWRDIKHLIESETNVAVSHVDLATDRESGKPLGQAAVTLLSVQDARDVAQALHGMDLGVPGRVVKVRSHYMHGTVHETLWVSGIPMTTKRARVRAVFEDHGFAVKSVNLIPAPHSFYDRIPGHLVRGARRGSQEEGQQGETGGARESTPILHRGYGTVVLSSVEDVERALAELNGLVLGGRKIEVSRFSPDMRGKRRPDGQAPQQTQQRQHASQEQQKQDEAAEASEATTSAQTVTPPPGFGFDSKAMGTTSNDATAPARDLTYPPGYEPKSMSSLAPASAASSSATLVLPSDASEAKAGDKAVEKMDTSAVESKPTISIYCGGLSSKTKWYEVRNWVRTHGFLPVGRIVLRNVFHKPNAMYALVAIGGIDPEHADTVGMVDAADVDPEEVAALAIAKLHGKLLHGRAVTVQRDRRTNPKAMPAAAGAASAYDVEGEEDESVDGAVAQEMIELA</sequence>
<dbReference type="Gene3D" id="3.30.70.330">
    <property type="match status" value="4"/>
</dbReference>
<dbReference type="eggNOG" id="ENOG502RSHJ">
    <property type="taxonomic scope" value="Eukaryota"/>
</dbReference>
<feature type="compositionally biased region" description="Low complexity" evidence="3">
    <location>
        <begin position="451"/>
        <end position="466"/>
    </location>
</feature>
<dbReference type="OrthoDB" id="1049195at2759"/>
<name>A0A0L0SE01_ALLM3</name>
<feature type="region of interest" description="Disordered" evidence="3">
    <location>
        <begin position="1"/>
        <end position="41"/>
    </location>
</feature>
<dbReference type="SMART" id="SM00360">
    <property type="entry name" value="RRM"/>
    <property type="match status" value="3"/>
</dbReference>